<gene>
    <name evidence="5" type="ORF">C9E81_18235</name>
</gene>
<evidence type="ECO:0000256" key="1">
    <source>
        <dbReference type="ARBA" id="ARBA00009405"/>
    </source>
</evidence>
<dbReference type="Pfam" id="PF00682">
    <property type="entry name" value="HMGL-like"/>
    <property type="match status" value="1"/>
</dbReference>
<dbReference type="InterPro" id="IPR043594">
    <property type="entry name" value="HMGL"/>
</dbReference>
<comment type="similarity">
    <text evidence="1">Belongs to the HMG-CoA lyase family.</text>
</comment>
<protein>
    <submittedName>
        <fullName evidence="5">Hydroxymethylglutaryl-CoA lyase</fullName>
    </submittedName>
</protein>
<evidence type="ECO:0000256" key="2">
    <source>
        <dbReference type="ARBA" id="ARBA00022723"/>
    </source>
</evidence>
<dbReference type="GO" id="GO:0046872">
    <property type="term" value="F:metal ion binding"/>
    <property type="evidence" value="ECO:0007669"/>
    <property type="project" value="UniProtKB-KW"/>
</dbReference>
<dbReference type="SUPFAM" id="SSF51569">
    <property type="entry name" value="Aldolase"/>
    <property type="match status" value="1"/>
</dbReference>
<dbReference type="Proteomes" id="UP000273516">
    <property type="component" value="Unassembled WGS sequence"/>
</dbReference>
<dbReference type="RefSeq" id="WP_122113780.1">
    <property type="nucleotide sequence ID" value="NZ_QOKZ01000008.1"/>
</dbReference>
<dbReference type="AlphaFoldDB" id="A0A3M0M5T7"/>
<organism evidence="5 6">
    <name type="scientific">Paracoccus alkanivorans</name>
    <dbReference type="NCBI Taxonomy" id="2116655"/>
    <lineage>
        <taxon>Bacteria</taxon>
        <taxon>Pseudomonadati</taxon>
        <taxon>Pseudomonadota</taxon>
        <taxon>Alphaproteobacteria</taxon>
        <taxon>Rhodobacterales</taxon>
        <taxon>Paracoccaceae</taxon>
        <taxon>Paracoccus</taxon>
    </lineage>
</organism>
<accession>A0A3M0M5T7</accession>
<evidence type="ECO:0000259" key="4">
    <source>
        <dbReference type="PROSITE" id="PS50991"/>
    </source>
</evidence>
<dbReference type="NCBIfam" id="NF004283">
    <property type="entry name" value="PRK05692.1"/>
    <property type="match status" value="1"/>
</dbReference>
<comment type="caution">
    <text evidence="5">The sequence shown here is derived from an EMBL/GenBank/DDBJ whole genome shotgun (WGS) entry which is preliminary data.</text>
</comment>
<dbReference type="Gene3D" id="3.20.20.70">
    <property type="entry name" value="Aldolase class I"/>
    <property type="match status" value="1"/>
</dbReference>
<sequence>MADPNSIYPGDRIAIREVGLRDGLQLTKSWPSTGQKTEWIDRGYAAGVRYFEIGSFLPADKMPRFADVRDVISAVDRHEGAHGIALALNQRGATDALATPVGEITVVVSASEAHNRANVRRSQEESLSEIANVVKLRDAAGKTTIINAGIAMAFGCSLSGEVPEDDVMRMVDRCFEAGVDMVGLADTVGYAGPRQIASLCRRMEQRVTGLPYVIHLHDTRGMGIANASAALDSGCRVFDASLAGLGGCPFAPGATGNVVLEDLIFLAETKGFDTGIDVEQIIAIRSILQDAMPEEELYGALAKAGPPKTLNWRAATA</sequence>
<feature type="domain" description="Pyruvate carboxyltransferase" evidence="4">
    <location>
        <begin position="13"/>
        <end position="282"/>
    </location>
</feature>
<keyword evidence="3 5" id="KW-0456">Lyase</keyword>
<dbReference type="PANTHER" id="PTHR42738:SF7">
    <property type="entry name" value="HYDROXYMETHYLGLUTARYL-COA LYASE"/>
    <property type="match status" value="1"/>
</dbReference>
<dbReference type="GO" id="GO:0046951">
    <property type="term" value="P:ketone body biosynthetic process"/>
    <property type="evidence" value="ECO:0007669"/>
    <property type="project" value="TreeGrafter"/>
</dbReference>
<keyword evidence="2" id="KW-0479">Metal-binding</keyword>
<dbReference type="PROSITE" id="PS50991">
    <property type="entry name" value="PYR_CT"/>
    <property type="match status" value="1"/>
</dbReference>
<keyword evidence="6" id="KW-1185">Reference proteome</keyword>
<dbReference type="CDD" id="cd07938">
    <property type="entry name" value="DRE_TIM_HMGL"/>
    <property type="match status" value="1"/>
</dbReference>
<evidence type="ECO:0000313" key="5">
    <source>
        <dbReference type="EMBL" id="RMC32969.1"/>
    </source>
</evidence>
<dbReference type="GO" id="GO:0006552">
    <property type="term" value="P:L-leucine catabolic process"/>
    <property type="evidence" value="ECO:0007669"/>
    <property type="project" value="TreeGrafter"/>
</dbReference>
<evidence type="ECO:0000313" key="6">
    <source>
        <dbReference type="Proteomes" id="UP000273516"/>
    </source>
</evidence>
<dbReference type="EMBL" id="QOKZ01000008">
    <property type="protein sequence ID" value="RMC32969.1"/>
    <property type="molecule type" value="Genomic_DNA"/>
</dbReference>
<dbReference type="GO" id="GO:0004419">
    <property type="term" value="F:hydroxymethylglutaryl-CoA lyase activity"/>
    <property type="evidence" value="ECO:0007669"/>
    <property type="project" value="TreeGrafter"/>
</dbReference>
<dbReference type="InterPro" id="IPR013785">
    <property type="entry name" value="Aldolase_TIM"/>
</dbReference>
<dbReference type="PANTHER" id="PTHR42738">
    <property type="entry name" value="HYDROXYMETHYLGLUTARYL-COA LYASE"/>
    <property type="match status" value="1"/>
</dbReference>
<dbReference type="OrthoDB" id="9784013at2"/>
<reference evidence="5 6" key="1">
    <citation type="submission" date="2018-07" db="EMBL/GenBank/DDBJ databases">
        <authorList>
            <person name="Zhang Y."/>
            <person name="Wang L."/>
            <person name="Ma S."/>
        </authorList>
    </citation>
    <scope>NUCLEOTIDE SEQUENCE [LARGE SCALE GENOMIC DNA]</scope>
    <source>
        <strain evidence="5 6">4-2</strain>
    </source>
</reference>
<dbReference type="InterPro" id="IPR000891">
    <property type="entry name" value="PYR_CT"/>
</dbReference>
<evidence type="ECO:0000256" key="3">
    <source>
        <dbReference type="ARBA" id="ARBA00023239"/>
    </source>
</evidence>
<proteinExistence type="inferred from homology"/>
<name>A0A3M0M5T7_9RHOB</name>